<dbReference type="Proteomes" id="UP000256727">
    <property type="component" value="Unassembled WGS sequence"/>
</dbReference>
<dbReference type="InterPro" id="IPR047808">
    <property type="entry name" value="CueP-like"/>
</dbReference>
<comment type="caution">
    <text evidence="4">The sequence shown here is derived from an EMBL/GenBank/DDBJ whole genome shotgun (WGS) entry which is preliminary data.</text>
</comment>
<dbReference type="EMBL" id="QREH01000001">
    <property type="protein sequence ID" value="REE04299.1"/>
    <property type="molecule type" value="Genomic_DNA"/>
</dbReference>
<feature type="domain" description="DUF305" evidence="3">
    <location>
        <begin position="56"/>
        <end position="202"/>
    </location>
</feature>
<accession>A0A3D9LD12</accession>
<dbReference type="PANTHER" id="PTHR36933:SF1">
    <property type="entry name" value="SLL0788 PROTEIN"/>
    <property type="match status" value="1"/>
</dbReference>
<dbReference type="Gene3D" id="2.60.40.3700">
    <property type="match status" value="1"/>
</dbReference>
<name>A0A3D9LD12_9MICC</name>
<evidence type="ECO:0000256" key="2">
    <source>
        <dbReference type="SAM" id="SignalP"/>
    </source>
</evidence>
<feature type="signal peptide" evidence="2">
    <location>
        <begin position="1"/>
        <end position="26"/>
    </location>
</feature>
<evidence type="ECO:0000256" key="1">
    <source>
        <dbReference type="SAM" id="MobiDB-lite"/>
    </source>
</evidence>
<gene>
    <name evidence="4" type="ORF">C8E99_2132</name>
</gene>
<protein>
    <submittedName>
        <fullName evidence="4">Uncharacterized protein (DUF305 family)</fullName>
    </submittedName>
</protein>
<dbReference type="NCBIfam" id="NF038094">
    <property type="entry name" value="CueP_fam"/>
    <property type="match status" value="1"/>
</dbReference>
<keyword evidence="2" id="KW-0732">Signal</keyword>
<keyword evidence="5" id="KW-1185">Reference proteome</keyword>
<dbReference type="RefSeq" id="WP_115932259.1">
    <property type="nucleotide sequence ID" value="NZ_QREH01000001.1"/>
</dbReference>
<dbReference type="Gene3D" id="1.20.1260.10">
    <property type="match status" value="1"/>
</dbReference>
<feature type="compositionally biased region" description="Polar residues" evidence="1">
    <location>
        <begin position="31"/>
        <end position="43"/>
    </location>
</feature>
<evidence type="ECO:0000313" key="5">
    <source>
        <dbReference type="Proteomes" id="UP000256727"/>
    </source>
</evidence>
<dbReference type="Pfam" id="PF21172">
    <property type="entry name" value="CueP"/>
    <property type="match status" value="1"/>
</dbReference>
<dbReference type="PANTHER" id="PTHR36933">
    <property type="entry name" value="SLL0788 PROTEIN"/>
    <property type="match status" value="1"/>
</dbReference>
<dbReference type="InterPro" id="IPR012347">
    <property type="entry name" value="Ferritin-like"/>
</dbReference>
<dbReference type="OrthoDB" id="73040at2"/>
<feature type="chain" id="PRO_5038939049" evidence="2">
    <location>
        <begin position="27"/>
        <end position="386"/>
    </location>
</feature>
<evidence type="ECO:0000313" key="4">
    <source>
        <dbReference type="EMBL" id="REE04299.1"/>
    </source>
</evidence>
<proteinExistence type="predicted"/>
<dbReference type="PROSITE" id="PS51257">
    <property type="entry name" value="PROKAR_LIPOPROTEIN"/>
    <property type="match status" value="1"/>
</dbReference>
<organism evidence="4 5">
    <name type="scientific">Citricoccus muralis</name>
    <dbReference type="NCBI Taxonomy" id="169134"/>
    <lineage>
        <taxon>Bacteria</taxon>
        <taxon>Bacillati</taxon>
        <taxon>Actinomycetota</taxon>
        <taxon>Actinomycetes</taxon>
        <taxon>Micrococcales</taxon>
        <taxon>Micrococcaceae</taxon>
        <taxon>Citricoccus</taxon>
    </lineage>
</organism>
<feature type="region of interest" description="Disordered" evidence="1">
    <location>
        <begin position="28"/>
        <end position="51"/>
    </location>
</feature>
<evidence type="ECO:0000259" key="3">
    <source>
        <dbReference type="Pfam" id="PF03713"/>
    </source>
</evidence>
<reference evidence="4 5" key="1">
    <citation type="submission" date="2018-07" db="EMBL/GenBank/DDBJ databases">
        <title>Sequencing the genomes of 1000 actinobacteria strains.</title>
        <authorList>
            <person name="Klenk H.-P."/>
        </authorList>
    </citation>
    <scope>NUCLEOTIDE SEQUENCE [LARGE SCALE GENOMIC DNA]</scope>
    <source>
        <strain evidence="4 5">DSM 14442</strain>
    </source>
</reference>
<dbReference type="Pfam" id="PF03713">
    <property type="entry name" value="DUF305"/>
    <property type="match status" value="1"/>
</dbReference>
<dbReference type="AlphaFoldDB" id="A0A3D9LD12"/>
<dbReference type="InterPro" id="IPR005183">
    <property type="entry name" value="DUF305_CopM-like"/>
</dbReference>
<sequence length="386" mass="40796">MNTTLKKNTLILGAALAAALTLGSCAGDTGTGPSDSPGASSTEAPAVSSEEAGQADVMFAQMMVPHHEQAVEMSDILLAKDGLTPEVAALAEEIKAAQAPEIQQMNAWLEDWDVDPQAADHGSMDHGGMDGMLAPAELERLEQADTAEATRLYLEGMIEHHQGAVQMAEDEVANGQHPEAVALAEAIIETQNAEIREMQELLEAGPAAAGRDGAAGSDSPVVGDPDLLADHDLAGLDARTIIERLDTQAVAERPTDLVASVQPEQLIVADDRGRQAAVPMPADEVYVSAAPYVSQTHQCHFHSLTTCLGELQNQDVRVTVVDNATGEVIVEERLQTFDNGFVGLWLPRGIDAELTVEHDGKTATSMVSTRNADDPTCLTDLQLTST</sequence>